<protein>
    <submittedName>
        <fullName evidence="1">Uncharacterized protein</fullName>
    </submittedName>
</protein>
<dbReference type="AlphaFoldDB" id="A0A2N7IIA3"/>
<sequence>MSDNRTELHCSKCNQKTTHRRLSSSEIKAQKAEKNNSKYKTLHFLFSVLLNQNSSKSNICYFKCTVCGSEYSNNESMPHGWG</sequence>
<proteinExistence type="predicted"/>
<dbReference type="Proteomes" id="UP000235746">
    <property type="component" value="Unassembled WGS sequence"/>
</dbReference>
<accession>A0A2N7IIA3</accession>
<evidence type="ECO:0000313" key="1">
    <source>
        <dbReference type="EMBL" id="PML57360.1"/>
    </source>
</evidence>
<gene>
    <name evidence="1" type="ORF">BCT74_19020</name>
</gene>
<name>A0A2N7IIA3_9VIBR</name>
<reference evidence="2" key="1">
    <citation type="submission" date="2016-07" db="EMBL/GenBank/DDBJ databases">
        <title>Nontailed viruses are major unrecognized killers of bacteria in the ocean.</title>
        <authorList>
            <person name="Kauffman K."/>
            <person name="Hussain F."/>
            <person name="Yang J."/>
            <person name="Arevalo P."/>
            <person name="Brown J."/>
            <person name="Cutler M."/>
            <person name="Kelly L."/>
            <person name="Polz M.F."/>
        </authorList>
    </citation>
    <scope>NUCLEOTIDE SEQUENCE [LARGE SCALE GENOMIC DNA]</scope>
    <source>
        <strain evidence="2">10N.261.51.B8</strain>
    </source>
</reference>
<organism evidence="1 2">
    <name type="scientific">Vibrio lentus</name>
    <dbReference type="NCBI Taxonomy" id="136468"/>
    <lineage>
        <taxon>Bacteria</taxon>
        <taxon>Pseudomonadati</taxon>
        <taxon>Pseudomonadota</taxon>
        <taxon>Gammaproteobacteria</taxon>
        <taxon>Vibrionales</taxon>
        <taxon>Vibrionaceae</taxon>
        <taxon>Vibrio</taxon>
    </lineage>
</organism>
<evidence type="ECO:0000313" key="2">
    <source>
        <dbReference type="Proteomes" id="UP000235746"/>
    </source>
</evidence>
<dbReference type="EMBL" id="MCYL01000011">
    <property type="protein sequence ID" value="PML57360.1"/>
    <property type="molecule type" value="Genomic_DNA"/>
</dbReference>
<comment type="caution">
    <text evidence="1">The sequence shown here is derived from an EMBL/GenBank/DDBJ whole genome shotgun (WGS) entry which is preliminary data.</text>
</comment>